<dbReference type="Proteomes" id="UP000598217">
    <property type="component" value="Unassembled WGS sequence"/>
</dbReference>
<evidence type="ECO:0000313" key="2">
    <source>
        <dbReference type="Proteomes" id="UP000598217"/>
    </source>
</evidence>
<accession>A0ABR9HGJ6</accession>
<organism evidence="1 2">
    <name type="scientific">Nocardiopsis terrae</name>
    <dbReference type="NCBI Taxonomy" id="372655"/>
    <lineage>
        <taxon>Bacteria</taxon>
        <taxon>Bacillati</taxon>
        <taxon>Actinomycetota</taxon>
        <taxon>Actinomycetes</taxon>
        <taxon>Streptosporangiales</taxon>
        <taxon>Nocardiopsidaceae</taxon>
        <taxon>Nocardiopsis</taxon>
    </lineage>
</organism>
<name>A0ABR9HGJ6_9ACTN</name>
<proteinExistence type="predicted"/>
<comment type="caution">
    <text evidence="1">The sequence shown here is derived from an EMBL/GenBank/DDBJ whole genome shotgun (WGS) entry which is preliminary data.</text>
</comment>
<reference evidence="1 2" key="1">
    <citation type="submission" date="2020-10" db="EMBL/GenBank/DDBJ databases">
        <title>Sequencing the genomes of 1000 actinobacteria strains.</title>
        <authorList>
            <person name="Klenk H.-P."/>
        </authorList>
    </citation>
    <scope>NUCLEOTIDE SEQUENCE [LARGE SCALE GENOMIC DNA]</scope>
    <source>
        <strain evidence="1 2">DSM 45157</strain>
    </source>
</reference>
<protein>
    <submittedName>
        <fullName evidence="1">Uncharacterized protein</fullName>
    </submittedName>
</protein>
<dbReference type="EMBL" id="JADBDY010000001">
    <property type="protein sequence ID" value="MBE1458154.1"/>
    <property type="molecule type" value="Genomic_DNA"/>
</dbReference>
<gene>
    <name evidence="1" type="ORF">H4W79_002368</name>
</gene>
<sequence length="37" mass="4145">MRWSDGETVIAKTAERWAAGLGRADAVRAESERNRAR</sequence>
<keyword evidence="2" id="KW-1185">Reference proteome</keyword>
<evidence type="ECO:0000313" key="1">
    <source>
        <dbReference type="EMBL" id="MBE1458154.1"/>
    </source>
</evidence>